<reference evidence="1" key="1">
    <citation type="submission" date="2023-04" db="EMBL/GenBank/DDBJ databases">
        <title>A chromosome-level genome assembly of the parasitoid wasp Eretmocerus hayati.</title>
        <authorList>
            <person name="Zhong Y."/>
            <person name="Liu S."/>
            <person name="Liu Y."/>
        </authorList>
    </citation>
    <scope>NUCLEOTIDE SEQUENCE</scope>
    <source>
        <strain evidence="1">ZJU_SS_LIU_2023</strain>
    </source>
</reference>
<evidence type="ECO:0000313" key="2">
    <source>
        <dbReference type="Proteomes" id="UP001239111"/>
    </source>
</evidence>
<evidence type="ECO:0000313" key="1">
    <source>
        <dbReference type="EMBL" id="KAJ8675567.1"/>
    </source>
</evidence>
<dbReference type="Proteomes" id="UP001239111">
    <property type="component" value="Chromosome 2"/>
</dbReference>
<keyword evidence="2" id="KW-1185">Reference proteome</keyword>
<organism evidence="1 2">
    <name type="scientific">Eretmocerus hayati</name>
    <dbReference type="NCBI Taxonomy" id="131215"/>
    <lineage>
        <taxon>Eukaryota</taxon>
        <taxon>Metazoa</taxon>
        <taxon>Ecdysozoa</taxon>
        <taxon>Arthropoda</taxon>
        <taxon>Hexapoda</taxon>
        <taxon>Insecta</taxon>
        <taxon>Pterygota</taxon>
        <taxon>Neoptera</taxon>
        <taxon>Endopterygota</taxon>
        <taxon>Hymenoptera</taxon>
        <taxon>Apocrita</taxon>
        <taxon>Proctotrupomorpha</taxon>
        <taxon>Chalcidoidea</taxon>
        <taxon>Aphelinidae</taxon>
        <taxon>Aphelininae</taxon>
        <taxon>Eretmocerus</taxon>
    </lineage>
</organism>
<comment type="caution">
    <text evidence="1">The sequence shown here is derived from an EMBL/GenBank/DDBJ whole genome shotgun (WGS) entry which is preliminary data.</text>
</comment>
<sequence length="349" mass="39224">MPLKIIISFPDRSDADKVSEADFQGYKGIFTLTIVNTNEDYLEYCIENSIAALVGHAMYTKILGKTYVFKDLKKLLKDDTAMIVGALLLKFSVITFVSCTQVHLIDPNDTENLHDRDPSAELINKAYSVATLHTLSGCFPNVNCCPGHGNKFITHAIRPIKAGDKLIAHFKSESIWSKLSTKSSRQADHVNLYGSACSCIACRENWSEDFTDNAKARLLAITEASGFFTSIQPEIVKLWNESNSILLEWKANSHKPSFPDTKILYRTIDLARSAWLQVSMPSAILTRCVVLLIEVYRIFHDPSEIYNKQRDLRKQVVLDVVDIPGISERALNHFRACTDCHLGRCSLFS</sequence>
<dbReference type="EMBL" id="CM056742">
    <property type="protein sequence ID" value="KAJ8675567.1"/>
    <property type="molecule type" value="Genomic_DNA"/>
</dbReference>
<protein>
    <submittedName>
        <fullName evidence="1">Uncharacterized protein</fullName>
    </submittedName>
</protein>
<accession>A0ACC2NZE1</accession>
<gene>
    <name evidence="1" type="ORF">QAD02_011353</name>
</gene>
<proteinExistence type="predicted"/>
<name>A0ACC2NZE1_9HYME</name>